<gene>
    <name evidence="2" type="ORF">L227DRAFT_612078</name>
</gene>
<dbReference type="Proteomes" id="UP000313359">
    <property type="component" value="Unassembled WGS sequence"/>
</dbReference>
<proteinExistence type="predicted"/>
<evidence type="ECO:0000313" key="2">
    <source>
        <dbReference type="EMBL" id="RPD59502.1"/>
    </source>
</evidence>
<sequence>MNKYPLPFIGSCPPIFKTRSGSALPPRDTDDGVPLQPPVPVNVKALLHEVLKDRALAATNGAMGNEDNGSVSTPEDYRHGKGELQASASLLAPKSDIYEMPQQLHVAVSSATPTPDRIPMGRGSGRVLADGLTKAQFHKKKRVEKKRAIRREERAKLRAAATLAALKEASAVKHGEEVTAVPEGSGH</sequence>
<feature type="region of interest" description="Disordered" evidence="1">
    <location>
        <begin position="58"/>
        <end position="79"/>
    </location>
</feature>
<evidence type="ECO:0000256" key="1">
    <source>
        <dbReference type="SAM" id="MobiDB-lite"/>
    </source>
</evidence>
<protein>
    <submittedName>
        <fullName evidence="2">Uncharacterized protein</fullName>
    </submittedName>
</protein>
<name>A0A5C2S6X3_9APHY</name>
<evidence type="ECO:0000313" key="3">
    <source>
        <dbReference type="Proteomes" id="UP000313359"/>
    </source>
</evidence>
<dbReference type="EMBL" id="ML122270">
    <property type="protein sequence ID" value="RPD59502.1"/>
    <property type="molecule type" value="Genomic_DNA"/>
</dbReference>
<keyword evidence="3" id="KW-1185">Reference proteome</keyword>
<accession>A0A5C2S6X3</accession>
<dbReference type="AlphaFoldDB" id="A0A5C2S6X3"/>
<reference evidence="2" key="1">
    <citation type="journal article" date="2018" name="Genome Biol. Evol.">
        <title>Genomics and development of Lentinus tigrinus, a white-rot wood-decaying mushroom with dimorphic fruiting bodies.</title>
        <authorList>
            <person name="Wu B."/>
            <person name="Xu Z."/>
            <person name="Knudson A."/>
            <person name="Carlson A."/>
            <person name="Chen N."/>
            <person name="Kovaka S."/>
            <person name="LaButti K."/>
            <person name="Lipzen A."/>
            <person name="Pennachio C."/>
            <person name="Riley R."/>
            <person name="Schakwitz W."/>
            <person name="Umezawa K."/>
            <person name="Ohm R.A."/>
            <person name="Grigoriev I.V."/>
            <person name="Nagy L.G."/>
            <person name="Gibbons J."/>
            <person name="Hibbett D."/>
        </authorList>
    </citation>
    <scope>NUCLEOTIDE SEQUENCE [LARGE SCALE GENOMIC DNA]</scope>
    <source>
        <strain evidence="2">ALCF2SS1-6</strain>
    </source>
</reference>
<organism evidence="2 3">
    <name type="scientific">Lentinus tigrinus ALCF2SS1-6</name>
    <dbReference type="NCBI Taxonomy" id="1328759"/>
    <lineage>
        <taxon>Eukaryota</taxon>
        <taxon>Fungi</taxon>
        <taxon>Dikarya</taxon>
        <taxon>Basidiomycota</taxon>
        <taxon>Agaricomycotina</taxon>
        <taxon>Agaricomycetes</taxon>
        <taxon>Polyporales</taxon>
        <taxon>Polyporaceae</taxon>
        <taxon>Lentinus</taxon>
    </lineage>
</organism>